<name>A0A8D2KZ81_VARKO</name>
<feature type="signal peptide" evidence="1">
    <location>
        <begin position="1"/>
        <end position="26"/>
    </location>
</feature>
<evidence type="ECO:0000313" key="2">
    <source>
        <dbReference type="Ensembl" id="ENSVKKP00000014450.1"/>
    </source>
</evidence>
<feature type="chain" id="PRO_5034067240" evidence="1">
    <location>
        <begin position="27"/>
        <end position="157"/>
    </location>
</feature>
<dbReference type="OMA" id="WDYRNEA"/>
<dbReference type="Proteomes" id="UP000694545">
    <property type="component" value="Unplaced"/>
</dbReference>
<protein>
    <submittedName>
        <fullName evidence="2">Uncharacterized protein</fullName>
    </submittedName>
</protein>
<sequence>MKTLITPIKGALPFLLFFHFLPSSVCQKELLNQIQHWNYREGAEKVNIQGIKSITRLLERWGNSIFWQMKHLFLTHPDTLLPELSSLHPVSEAIENLLKQVISIKKRLAELNDRLKVMGRKLFPIWYKALRSQRLSRIQLRRLALKRKRMYAAWRRA</sequence>
<keyword evidence="1" id="KW-0732">Signal</keyword>
<reference evidence="2" key="2">
    <citation type="submission" date="2025-09" db="UniProtKB">
        <authorList>
            <consortium name="Ensembl"/>
        </authorList>
    </citation>
    <scope>IDENTIFICATION</scope>
</reference>
<evidence type="ECO:0000313" key="3">
    <source>
        <dbReference type="Proteomes" id="UP000694545"/>
    </source>
</evidence>
<dbReference type="PANTHER" id="PTHR41693:SF1">
    <property type="entry name" value="SI:CH211-243A20.3"/>
    <property type="match status" value="1"/>
</dbReference>
<dbReference type="AlphaFoldDB" id="A0A8D2KZ81"/>
<dbReference type="Ensembl" id="ENSVKKT00000014802.1">
    <property type="protein sequence ID" value="ENSVKKP00000014450.1"/>
    <property type="gene ID" value="ENSVKKG00000009942.1"/>
</dbReference>
<proteinExistence type="predicted"/>
<dbReference type="PANTHER" id="PTHR41693">
    <property type="entry name" value="HEME-BINDING PROTEIN 1"/>
    <property type="match status" value="1"/>
</dbReference>
<keyword evidence="3" id="KW-1185">Reference proteome</keyword>
<reference evidence="2" key="1">
    <citation type="submission" date="2025-08" db="UniProtKB">
        <authorList>
            <consortium name="Ensembl"/>
        </authorList>
    </citation>
    <scope>IDENTIFICATION</scope>
</reference>
<organism evidence="2 3">
    <name type="scientific">Varanus komodoensis</name>
    <name type="common">Komodo dragon</name>
    <dbReference type="NCBI Taxonomy" id="61221"/>
    <lineage>
        <taxon>Eukaryota</taxon>
        <taxon>Metazoa</taxon>
        <taxon>Chordata</taxon>
        <taxon>Craniata</taxon>
        <taxon>Vertebrata</taxon>
        <taxon>Euteleostomi</taxon>
        <taxon>Lepidosauria</taxon>
        <taxon>Squamata</taxon>
        <taxon>Bifurcata</taxon>
        <taxon>Unidentata</taxon>
        <taxon>Episquamata</taxon>
        <taxon>Toxicofera</taxon>
        <taxon>Anguimorpha</taxon>
        <taxon>Paleoanguimorpha</taxon>
        <taxon>Varanoidea</taxon>
        <taxon>Varanidae</taxon>
        <taxon>Varanus</taxon>
    </lineage>
</organism>
<accession>A0A8D2KZ81</accession>
<evidence type="ECO:0000256" key="1">
    <source>
        <dbReference type="SAM" id="SignalP"/>
    </source>
</evidence>